<keyword evidence="2" id="KW-1185">Reference proteome</keyword>
<accession>A0ABV0J2V1</accession>
<proteinExistence type="predicted"/>
<evidence type="ECO:0000313" key="2">
    <source>
        <dbReference type="Proteomes" id="UP001464891"/>
    </source>
</evidence>
<comment type="caution">
    <text evidence="1">The sequence shown here is derived from an EMBL/GenBank/DDBJ whole genome shotgun (WGS) entry which is preliminary data.</text>
</comment>
<dbReference type="Proteomes" id="UP001464891">
    <property type="component" value="Unassembled WGS sequence"/>
</dbReference>
<reference evidence="1 2" key="1">
    <citation type="submission" date="2022-04" db="EMBL/GenBank/DDBJ databases">
        <title>Positive selection, recombination, and allopatry shape intraspecific diversity of widespread and dominant cyanobacteria.</title>
        <authorList>
            <person name="Wei J."/>
            <person name="Shu W."/>
            <person name="Hu C."/>
        </authorList>
    </citation>
    <scope>NUCLEOTIDE SEQUENCE [LARGE SCALE GENOMIC DNA]</scope>
    <source>
        <strain evidence="1 2">GB2-A4</strain>
    </source>
</reference>
<dbReference type="EMBL" id="JAMPKM010000001">
    <property type="protein sequence ID" value="MEP0815495.1"/>
    <property type="molecule type" value="Genomic_DNA"/>
</dbReference>
<dbReference type="RefSeq" id="WP_190431049.1">
    <property type="nucleotide sequence ID" value="NZ_JAMPKM010000001.1"/>
</dbReference>
<evidence type="ECO:0008006" key="3">
    <source>
        <dbReference type="Google" id="ProtNLM"/>
    </source>
</evidence>
<evidence type="ECO:0000313" key="1">
    <source>
        <dbReference type="EMBL" id="MEP0815495.1"/>
    </source>
</evidence>
<sequence length="159" mass="17479">MALFRHLEPIISPMLLVGLLVNGSTPAPTAASTPKPTPAAIAQCTLVYRPSITLSYRPEQQAKLTIRRDRKPAKITLNNFEFQALYYDEPDRGQSVQLIVTPIVKPGVNNLPIASQVYQLQSGQLPRNQFGRGQGFTGSNSVFNPKDFSELQYSCVSSS</sequence>
<name>A0ABV0J2V1_9CYAN</name>
<protein>
    <recommendedName>
        <fullName evidence="3">DUF2808 domain-containing protein</fullName>
    </recommendedName>
</protein>
<organism evidence="1 2">
    <name type="scientific">Trichocoleus desertorum GB2-A4</name>
    <dbReference type="NCBI Taxonomy" id="2933944"/>
    <lineage>
        <taxon>Bacteria</taxon>
        <taxon>Bacillati</taxon>
        <taxon>Cyanobacteriota</taxon>
        <taxon>Cyanophyceae</taxon>
        <taxon>Leptolyngbyales</taxon>
        <taxon>Trichocoleusaceae</taxon>
        <taxon>Trichocoleus</taxon>
    </lineage>
</organism>
<gene>
    <name evidence="1" type="ORF">NC998_00120</name>
</gene>